<reference evidence="2" key="1">
    <citation type="submission" date="2021-02" db="EMBL/GenBank/DDBJ databases">
        <authorList>
            <person name="Dougan E. K."/>
            <person name="Rhodes N."/>
            <person name="Thang M."/>
            <person name="Chan C."/>
        </authorList>
    </citation>
    <scope>NUCLEOTIDE SEQUENCE</scope>
</reference>
<evidence type="ECO:0000256" key="1">
    <source>
        <dbReference type="SAM" id="MobiDB-lite"/>
    </source>
</evidence>
<dbReference type="AlphaFoldDB" id="A0A813KEP2"/>
<comment type="caution">
    <text evidence="2">The sequence shown here is derived from an EMBL/GenBank/DDBJ whole genome shotgun (WGS) entry which is preliminary data.</text>
</comment>
<evidence type="ECO:0000313" key="3">
    <source>
        <dbReference type="Proteomes" id="UP000626109"/>
    </source>
</evidence>
<gene>
    <name evidence="2" type="ORF">PGLA2088_LOCUS32377</name>
</gene>
<dbReference type="Proteomes" id="UP000626109">
    <property type="component" value="Unassembled WGS sequence"/>
</dbReference>
<feature type="region of interest" description="Disordered" evidence="1">
    <location>
        <begin position="61"/>
        <end position="82"/>
    </location>
</feature>
<organism evidence="2 3">
    <name type="scientific">Polarella glacialis</name>
    <name type="common">Dinoflagellate</name>
    <dbReference type="NCBI Taxonomy" id="89957"/>
    <lineage>
        <taxon>Eukaryota</taxon>
        <taxon>Sar</taxon>
        <taxon>Alveolata</taxon>
        <taxon>Dinophyceae</taxon>
        <taxon>Suessiales</taxon>
        <taxon>Suessiaceae</taxon>
        <taxon>Polarella</taxon>
    </lineage>
</organism>
<name>A0A813KEP2_POLGL</name>
<proteinExistence type="predicted"/>
<dbReference type="EMBL" id="CAJNNW010030057">
    <property type="protein sequence ID" value="CAE8702303.1"/>
    <property type="molecule type" value="Genomic_DNA"/>
</dbReference>
<feature type="non-terminal residue" evidence="2">
    <location>
        <position position="1"/>
    </location>
</feature>
<evidence type="ECO:0000313" key="2">
    <source>
        <dbReference type="EMBL" id="CAE8702303.1"/>
    </source>
</evidence>
<sequence length="234" mass="26752">VDRQDRVIVPRQTDQWVQRARGVRLAALWLGGRTASELRPGDPVAERWIPELEANPVSEVWASRSQQDDEAPHGGLGMKREEEERQARGLALVEAVSYLEKRDEELFCLLCQKWANEAHLQCPRHIFRAQRAQDYLPEGSPKLEPGSSEVESTVAGIKVPGERLYILRRWQGGWEDDYCELCRKWAPSTHLSSKAHQYQVENLRELPNQALRDLWQADEGDSSCLPALDADFTQ</sequence>
<protein>
    <submittedName>
        <fullName evidence="2">Uncharacterized protein</fullName>
    </submittedName>
</protein>
<feature type="compositionally biased region" description="Basic and acidic residues" evidence="1">
    <location>
        <begin position="66"/>
        <end position="82"/>
    </location>
</feature>
<feature type="non-terminal residue" evidence="2">
    <location>
        <position position="234"/>
    </location>
</feature>
<accession>A0A813KEP2</accession>